<evidence type="ECO:0000256" key="1">
    <source>
        <dbReference type="ARBA" id="ARBA00003416"/>
    </source>
</evidence>
<evidence type="ECO:0000313" key="8">
    <source>
        <dbReference type="Proteomes" id="UP001524944"/>
    </source>
</evidence>
<organism evidence="7 8">
    <name type="scientific">Dehalobacterium formicoaceticum</name>
    <dbReference type="NCBI Taxonomy" id="51515"/>
    <lineage>
        <taxon>Bacteria</taxon>
        <taxon>Bacillati</taxon>
        <taxon>Bacillota</taxon>
        <taxon>Clostridia</taxon>
        <taxon>Eubacteriales</taxon>
        <taxon>Peptococcaceae</taxon>
        <taxon>Dehalobacterium</taxon>
    </lineage>
</organism>
<keyword evidence="6" id="KW-0812">Transmembrane</keyword>
<dbReference type="RefSeq" id="WP_257911417.1">
    <property type="nucleotide sequence ID" value="NZ_JANPWE010000001.1"/>
</dbReference>
<name>A0ABT1XZ68_9FIRM</name>
<comment type="function">
    <text evidence="1">Involved in DNA recombination.</text>
</comment>
<keyword evidence="6" id="KW-1133">Transmembrane helix</keyword>
<gene>
    <name evidence="7" type="primary">rmuC</name>
    <name evidence="7" type="ORF">NVS47_00060</name>
</gene>
<dbReference type="Proteomes" id="UP001524944">
    <property type="component" value="Unassembled WGS sequence"/>
</dbReference>
<feature type="coiled-coil region" evidence="5">
    <location>
        <begin position="392"/>
        <end position="426"/>
    </location>
</feature>
<keyword evidence="3 5" id="KW-0175">Coiled coil</keyword>
<evidence type="ECO:0000256" key="4">
    <source>
        <dbReference type="ARBA" id="ARBA00023172"/>
    </source>
</evidence>
<evidence type="ECO:0000313" key="7">
    <source>
        <dbReference type="EMBL" id="MCR6543929.1"/>
    </source>
</evidence>
<protein>
    <submittedName>
        <fullName evidence="7">DNA recombination protein RmuC</fullName>
    </submittedName>
</protein>
<evidence type="ECO:0000256" key="2">
    <source>
        <dbReference type="ARBA" id="ARBA00009840"/>
    </source>
</evidence>
<keyword evidence="6" id="KW-0472">Membrane</keyword>
<keyword evidence="8" id="KW-1185">Reference proteome</keyword>
<accession>A0ABT1XZ68</accession>
<keyword evidence="4" id="KW-0233">DNA recombination</keyword>
<sequence>MNDPLLYGLLFVLILNCILLLMLLMGKGKQDHDMPKLEALFSSLEKNQEKLERTIQNELALSREENSLLAKEDRQELSTSIQGFGNLFLSRMTEIASLQKNQLDVFSQQLTGLTRINEEKLEKMRLTLEERLVFLQDENGKKLDQMRAAVDEKLQVTLEKRLGESFKLVSERLEQVHQGLGEMQTLASGVGDLKKVLTNVKTRGTWGEIQLGSILEQILTPDQYAQNVVTKKRGSERVEFAIKLPGRGEKEENVWLPIDAKFPQEDYLRLLEAREKGEPVLAREAEKMLETRIKGEARMIKEKYLDPPYTTDFSIMFLPTESLYAEVVRCPGLCESLQQVYRVVVSGPTTLAALLNSLQMGFRTLAIEKRSSEVWTLLGAVKTEFVRFGDILDKTQKKLKEASNSIEDAARKSRNIERKLKKVEELPPGMSEQLLEEEESKSLTS</sequence>
<dbReference type="EMBL" id="JANPWE010000001">
    <property type="protein sequence ID" value="MCR6543929.1"/>
    <property type="molecule type" value="Genomic_DNA"/>
</dbReference>
<evidence type="ECO:0000256" key="6">
    <source>
        <dbReference type="SAM" id="Phobius"/>
    </source>
</evidence>
<feature type="coiled-coil region" evidence="5">
    <location>
        <begin position="34"/>
        <end position="61"/>
    </location>
</feature>
<reference evidence="7 8" key="1">
    <citation type="submission" date="2022-08" db="EMBL/GenBank/DDBJ databases">
        <title>Proteogenomics of the novel Dehalobacterium formicoaceticum strain EZ94 highlights a key role of methyltransferases during anaerobic dichloromethane degradation.</title>
        <authorList>
            <person name="Wasmund K."/>
        </authorList>
    </citation>
    <scope>NUCLEOTIDE SEQUENCE [LARGE SCALE GENOMIC DNA]</scope>
    <source>
        <strain evidence="7 8">EZ94</strain>
    </source>
</reference>
<evidence type="ECO:0000256" key="5">
    <source>
        <dbReference type="SAM" id="Coils"/>
    </source>
</evidence>
<proteinExistence type="inferred from homology"/>
<dbReference type="PANTHER" id="PTHR30563:SF0">
    <property type="entry name" value="DNA RECOMBINATION PROTEIN RMUC"/>
    <property type="match status" value="1"/>
</dbReference>
<comment type="similarity">
    <text evidence="2">Belongs to the RmuC family.</text>
</comment>
<dbReference type="Pfam" id="PF02646">
    <property type="entry name" value="RmuC"/>
    <property type="match status" value="1"/>
</dbReference>
<feature type="transmembrane region" description="Helical" evidence="6">
    <location>
        <begin position="6"/>
        <end position="26"/>
    </location>
</feature>
<evidence type="ECO:0000256" key="3">
    <source>
        <dbReference type="ARBA" id="ARBA00023054"/>
    </source>
</evidence>
<dbReference type="InterPro" id="IPR003798">
    <property type="entry name" value="DNA_recombination_RmuC"/>
</dbReference>
<dbReference type="PANTHER" id="PTHR30563">
    <property type="entry name" value="DNA RECOMBINATION PROTEIN RMUC"/>
    <property type="match status" value="1"/>
</dbReference>
<comment type="caution">
    <text evidence="7">The sequence shown here is derived from an EMBL/GenBank/DDBJ whole genome shotgun (WGS) entry which is preliminary data.</text>
</comment>